<evidence type="ECO:0000256" key="5">
    <source>
        <dbReference type="PROSITE-ProRule" id="PRU01240"/>
    </source>
</evidence>
<keyword evidence="2 5" id="KW-0645">Protease</keyword>
<evidence type="ECO:0000259" key="6">
    <source>
        <dbReference type="Pfam" id="PF00082"/>
    </source>
</evidence>
<feature type="active site" description="Charge relay system" evidence="5">
    <location>
        <position position="190"/>
    </location>
</feature>
<proteinExistence type="inferred from homology"/>
<dbReference type="InterPro" id="IPR007280">
    <property type="entry name" value="Peptidase_C_arc/bac"/>
</dbReference>
<evidence type="ECO:0000259" key="7">
    <source>
        <dbReference type="Pfam" id="PF04151"/>
    </source>
</evidence>
<dbReference type="RefSeq" id="WP_180283078.1">
    <property type="nucleotide sequence ID" value="NZ_JABFDB010000011.1"/>
</dbReference>
<dbReference type="InterPro" id="IPR000209">
    <property type="entry name" value="Peptidase_S8/S53_dom"/>
</dbReference>
<gene>
    <name evidence="8" type="ORF">HND93_16475</name>
</gene>
<accession>A0ABX2TB94</accession>
<dbReference type="InterPro" id="IPR036852">
    <property type="entry name" value="Peptidase_S8/S53_dom_sf"/>
</dbReference>
<dbReference type="EMBL" id="JABFDB010000011">
    <property type="protein sequence ID" value="NYZ21312.1"/>
    <property type="molecule type" value="Genomic_DNA"/>
</dbReference>
<feature type="domain" description="Peptidase S8/S53" evidence="6">
    <location>
        <begin position="4"/>
        <end position="221"/>
    </location>
</feature>
<dbReference type="Proteomes" id="UP000584642">
    <property type="component" value="Unassembled WGS sequence"/>
</dbReference>
<name>A0ABX2TB94_9PROT</name>
<evidence type="ECO:0000256" key="3">
    <source>
        <dbReference type="ARBA" id="ARBA00022801"/>
    </source>
</evidence>
<dbReference type="Gene3D" id="2.60.120.380">
    <property type="match status" value="1"/>
</dbReference>
<feature type="domain" description="Peptidase C-terminal archaeal/bacterial" evidence="7">
    <location>
        <begin position="589"/>
        <end position="661"/>
    </location>
</feature>
<protein>
    <submittedName>
        <fullName evidence="8">S8 family serine peptidase</fullName>
    </submittedName>
</protein>
<keyword evidence="9" id="KW-1185">Reference proteome</keyword>
<dbReference type="Gene3D" id="3.40.50.200">
    <property type="entry name" value="Peptidase S8/S53 domain"/>
    <property type="match status" value="1"/>
</dbReference>
<reference evidence="8 9" key="1">
    <citation type="submission" date="2020-05" db="EMBL/GenBank/DDBJ databases">
        <title>Azospirillum oleiclasticum sp. nov, a nitrogen-fixing and heavy crude oil-emulsifying bacterium isolated from the crude oil of Yumen Oilfield.</title>
        <authorList>
            <person name="Wu D."/>
            <person name="Cai M."/>
            <person name="Zhang X."/>
        </authorList>
    </citation>
    <scope>NUCLEOTIDE SEQUENCE [LARGE SCALE GENOMIC DNA]</scope>
    <source>
        <strain evidence="8 9">ROY-1-1-2</strain>
    </source>
</reference>
<evidence type="ECO:0000256" key="4">
    <source>
        <dbReference type="ARBA" id="ARBA00022825"/>
    </source>
</evidence>
<feature type="active site" description="Charge relay system" evidence="5">
    <location>
        <position position="44"/>
    </location>
</feature>
<organism evidence="8 9">
    <name type="scientific">Azospirillum oleiclasticum</name>
    <dbReference type="NCBI Taxonomy" id="2735135"/>
    <lineage>
        <taxon>Bacteria</taxon>
        <taxon>Pseudomonadati</taxon>
        <taxon>Pseudomonadota</taxon>
        <taxon>Alphaproteobacteria</taxon>
        <taxon>Rhodospirillales</taxon>
        <taxon>Azospirillaceae</taxon>
        <taxon>Azospirillum</taxon>
    </lineage>
</organism>
<comment type="caution">
    <text evidence="8">The sequence shown here is derived from an EMBL/GenBank/DDBJ whole genome shotgun (WGS) entry which is preliminary data.</text>
</comment>
<sequence length="705" mass="75089">MAWSVAVLDQGISNWFERTYRRNLYEYDVYWGDRETDYGVPYTHGTYAAMAAWSVNPALDFIDLRVMSPSDSVSYYDAEAGLSRLITLSNQGYGIGAVNLSWGGPSSFSSVTNAINELAGRGIYAVAASGNHGNRSSFDTPFYPASMSNVIAVGAHDGTGTPVDWSQNDSRITVLADGTDVPVPGINGTSFAAPQVASTVATLQAYARYGLGRPLTLAEMKDSLQLGGNGPRSAPDPADGRTRYFLHTHQGSVDYFVGRYLLPSFDPLSYIASYSDLTTLYGTHGAAGLAHFLGSGAYEGRAVTFDGLSYLAANLDVADTLGVSATAGAAHYLSSGRSEGRRSSFDHWNYLAANPDLIAPLGTMNTMSARHYLQNGRAEQRPTAGFDPLRYIASYGDLIGAYGLRNTAGAVQHYVTSGRGEGRQASFDAMGYLAVNRDLLTAFGIDTTAATRHYIANGYRERRVTLFDSYRYLASNTDLIAALGTGSTAAAEHYVRNGIREGRGMGFSAEDYLGANLDLALAFGSDSAGAIRHYVQHGWREGRQTRIDPAAASVSESSTDLPANSTTSGRVAVGGTVTGRFTAPAYYSDTDWFRIRLLAGQGIQITLTGRPTGALTIGGQYLALYHPSGWSVAYSYGTYNSNTTTLTYTAPAAGDYHIAAQGYVYPASWNQPTVPQPYTLAVTARRSAAPLAGPDDGAGLLAAAV</sequence>
<dbReference type="PANTHER" id="PTHR43806:SF11">
    <property type="entry name" value="CEREVISIN-RELATED"/>
    <property type="match status" value="1"/>
</dbReference>
<keyword evidence="4 5" id="KW-0720">Serine protease</keyword>
<dbReference type="InterPro" id="IPR050131">
    <property type="entry name" value="Peptidase_S8_subtilisin-like"/>
</dbReference>
<evidence type="ECO:0000313" key="8">
    <source>
        <dbReference type="EMBL" id="NYZ21312.1"/>
    </source>
</evidence>
<dbReference type="SUPFAM" id="SSF52743">
    <property type="entry name" value="Subtilisin-like"/>
    <property type="match status" value="1"/>
</dbReference>
<evidence type="ECO:0000256" key="1">
    <source>
        <dbReference type="ARBA" id="ARBA00011073"/>
    </source>
</evidence>
<dbReference type="PANTHER" id="PTHR43806">
    <property type="entry name" value="PEPTIDASE S8"/>
    <property type="match status" value="1"/>
</dbReference>
<feature type="active site" description="Charge relay system" evidence="5">
    <location>
        <position position="9"/>
    </location>
</feature>
<evidence type="ECO:0000256" key="2">
    <source>
        <dbReference type="ARBA" id="ARBA00022670"/>
    </source>
</evidence>
<dbReference type="Pfam" id="PF00082">
    <property type="entry name" value="Peptidase_S8"/>
    <property type="match status" value="1"/>
</dbReference>
<dbReference type="PROSITE" id="PS51892">
    <property type="entry name" value="SUBTILASE"/>
    <property type="match status" value="1"/>
</dbReference>
<comment type="similarity">
    <text evidence="1 5">Belongs to the peptidase S8 family.</text>
</comment>
<keyword evidence="3 5" id="KW-0378">Hydrolase</keyword>
<evidence type="ECO:0000313" key="9">
    <source>
        <dbReference type="Proteomes" id="UP000584642"/>
    </source>
</evidence>
<dbReference type="Pfam" id="PF04151">
    <property type="entry name" value="PPC"/>
    <property type="match status" value="1"/>
</dbReference>